<accession>A0A5J4UJB9</accession>
<organism evidence="2 3">
    <name type="scientific">Streblomastix strix</name>
    <dbReference type="NCBI Taxonomy" id="222440"/>
    <lineage>
        <taxon>Eukaryota</taxon>
        <taxon>Metamonada</taxon>
        <taxon>Preaxostyla</taxon>
        <taxon>Oxymonadida</taxon>
        <taxon>Streblomastigidae</taxon>
        <taxon>Streblomastix</taxon>
    </lineage>
</organism>
<comment type="caution">
    <text evidence="2">The sequence shown here is derived from an EMBL/GenBank/DDBJ whole genome shotgun (WGS) entry which is preliminary data.</text>
</comment>
<dbReference type="EMBL" id="SNRW01015818">
    <property type="protein sequence ID" value="KAA6370002.1"/>
    <property type="molecule type" value="Genomic_DNA"/>
</dbReference>
<evidence type="ECO:0000313" key="2">
    <source>
        <dbReference type="EMBL" id="KAA6370002.1"/>
    </source>
</evidence>
<evidence type="ECO:0000313" key="3">
    <source>
        <dbReference type="Proteomes" id="UP000324800"/>
    </source>
</evidence>
<name>A0A5J4UJB9_9EUKA</name>
<proteinExistence type="predicted"/>
<dbReference type="AlphaFoldDB" id="A0A5J4UJB9"/>
<evidence type="ECO:0000256" key="1">
    <source>
        <dbReference type="SAM" id="MobiDB-lite"/>
    </source>
</evidence>
<dbReference type="Proteomes" id="UP000324800">
    <property type="component" value="Unassembled WGS sequence"/>
</dbReference>
<feature type="compositionally biased region" description="Polar residues" evidence="1">
    <location>
        <begin position="1"/>
        <end position="19"/>
    </location>
</feature>
<gene>
    <name evidence="2" type="ORF">EZS28_034470</name>
</gene>
<feature type="region of interest" description="Disordered" evidence="1">
    <location>
        <begin position="1"/>
        <end position="27"/>
    </location>
</feature>
<sequence length="516" mass="55662">VLPSKDTSVGTVGQASSYARSDHQHPIQTVNTIPVSDSADGSYGTVDSYARNDHSHPINVQTNASLIPIVDGVGNNGTSAYYSSHDHVHPQQLTYDGNVTATKFIKAGGLATEILCANGDTTTIDSHLSRKYYSGSDGYIRLCVFPTVTSTGMPYIQFQVTCNTNSMQTINLAPYYTVNGIIDLFGNITAPQYVQANYNIYYGVEQLLHTHTGSYSSAVYTAWIHMMTGSGSVTVTVSKQSSYWDIRITEILTQDIVTSITGSQTQIPISYSLGCLKTATNTTQIGQWEISKTNDNALTINPSSLRQTDHSVGLSINCDCSIIKFNGNQLVDIGIEQSITGRKTFGGTTLGIIQLNPTDVSYGEGIRIANSPIFNVSAIYIGTSTSSSGEIDGQWTIIKRNAGELYICRTAYQNTDNRGLMISADGNTLTFNGSVIVGIGATNGASNGSVIQSAGNPILWGLNSVDTNGGFYSYGPKIYWRAKPVTLGAVPPRKYQDILIIYFSQKHVKTSQIIIR</sequence>
<protein>
    <submittedName>
        <fullName evidence="2">Uncharacterized protein</fullName>
    </submittedName>
</protein>
<reference evidence="2 3" key="1">
    <citation type="submission" date="2019-03" db="EMBL/GenBank/DDBJ databases">
        <title>Single cell metagenomics reveals metabolic interactions within the superorganism composed of flagellate Streblomastix strix and complex community of Bacteroidetes bacteria on its surface.</title>
        <authorList>
            <person name="Treitli S.C."/>
            <person name="Kolisko M."/>
            <person name="Husnik F."/>
            <person name="Keeling P."/>
            <person name="Hampl V."/>
        </authorList>
    </citation>
    <scope>NUCLEOTIDE SEQUENCE [LARGE SCALE GENOMIC DNA]</scope>
    <source>
        <strain evidence="2">ST1C</strain>
    </source>
</reference>
<feature type="non-terminal residue" evidence="2">
    <location>
        <position position="1"/>
    </location>
</feature>